<dbReference type="STRING" id="1943.AQJ64_19100"/>
<dbReference type="InterPro" id="IPR043519">
    <property type="entry name" value="NT_sf"/>
</dbReference>
<reference evidence="1 2" key="1">
    <citation type="submission" date="2015-10" db="EMBL/GenBank/DDBJ databases">
        <title>Draft genome sequence of Streptomyces griseoruber DSM 40281, type strain for the species Streptomyces griseoruber.</title>
        <authorList>
            <person name="Ruckert C."/>
            <person name="Winkler A."/>
            <person name="Kalinowski J."/>
            <person name="Kampfer P."/>
            <person name="Glaeser S."/>
        </authorList>
    </citation>
    <scope>NUCLEOTIDE SEQUENCE [LARGE SCALE GENOMIC DNA]</scope>
    <source>
        <strain evidence="1 2">DSM 40281</strain>
    </source>
</reference>
<dbReference type="SUPFAM" id="SSF81301">
    <property type="entry name" value="Nucleotidyltransferase"/>
    <property type="match status" value="1"/>
</dbReference>
<evidence type="ECO:0000313" key="1">
    <source>
        <dbReference type="EMBL" id="KUN82631.1"/>
    </source>
</evidence>
<comment type="caution">
    <text evidence="1">The sequence shown here is derived from an EMBL/GenBank/DDBJ whole genome shotgun (WGS) entry which is preliminary data.</text>
</comment>
<dbReference type="Proteomes" id="UP000052982">
    <property type="component" value="Unassembled WGS sequence"/>
</dbReference>
<proteinExistence type="predicted"/>
<sequence>MLLSDADGLFAALAALRLPRGEYVVCGSAALYVRGLRARMGDLDVLARGAAWQRALALGPPGPTVSGYGLRVVHPTASIEIMDRWTPGWSTDRLVDDADVIDGVPFMRLGDVLRWKLAADRPKDHADIAAIRHLHRVWTGEAAPMAPPGPGAGEGGQ</sequence>
<gene>
    <name evidence="1" type="ORF">AQJ64_19100</name>
</gene>
<protein>
    <submittedName>
        <fullName evidence="1">Uncharacterized protein</fullName>
    </submittedName>
</protein>
<evidence type="ECO:0000313" key="2">
    <source>
        <dbReference type="Proteomes" id="UP000052982"/>
    </source>
</evidence>
<organism evidence="1 2">
    <name type="scientific">Streptomyces griseoruber</name>
    <dbReference type="NCBI Taxonomy" id="1943"/>
    <lineage>
        <taxon>Bacteria</taxon>
        <taxon>Bacillati</taxon>
        <taxon>Actinomycetota</taxon>
        <taxon>Actinomycetes</taxon>
        <taxon>Kitasatosporales</taxon>
        <taxon>Streptomycetaceae</taxon>
        <taxon>Streptomyces</taxon>
    </lineage>
</organism>
<accession>A0A124I360</accession>
<keyword evidence="2" id="KW-1185">Reference proteome</keyword>
<name>A0A124I360_9ACTN</name>
<dbReference type="OrthoDB" id="5192884at2"/>
<dbReference type="EMBL" id="LMWW01000031">
    <property type="protein sequence ID" value="KUN82631.1"/>
    <property type="molecule type" value="Genomic_DNA"/>
</dbReference>
<dbReference type="AlphaFoldDB" id="A0A124I360"/>
<dbReference type="RefSeq" id="WP_055638085.1">
    <property type="nucleotide sequence ID" value="NZ_JBIRRP010000010.1"/>
</dbReference>
<dbReference type="Gene3D" id="3.30.460.40">
    <property type="match status" value="1"/>
</dbReference>